<dbReference type="InterPro" id="IPR036291">
    <property type="entry name" value="NAD(P)-bd_dom_sf"/>
</dbReference>
<accession>A0A448ZFS2</accession>
<keyword evidence="3" id="KW-1185">Reference proteome</keyword>
<sequence length="302" mass="32034">MASALTTGPKRVVVSGAGGQTGKSLFRQLLEDDDFDPIGLVRTETSKVAVLEDCGASKAPSLIVCDVTDEAAVKAALDWTSVDALCICTSGTPRPTGETTEEGRPIFGYPEGGDPEIVDWIGQKHQIDAMAGVASDSVRHVVVCSSMGGTDPDNMLNTLGRTKDPETGKETGGNILLWKRKSEKYLIEKAGASVDSNLRYTIVHPGGLINETGGERELIVGVDDDRVGYGGEGSPRTVPRDDVARVMMEACRSVDIFGNRSFDLRAHEPAAGDEAPAVATDFSKLLDPLEGKNCDYSLGKSM</sequence>
<evidence type="ECO:0000259" key="1">
    <source>
        <dbReference type="Pfam" id="PF13460"/>
    </source>
</evidence>
<evidence type="ECO:0000313" key="3">
    <source>
        <dbReference type="Proteomes" id="UP000291116"/>
    </source>
</evidence>
<dbReference type="InterPro" id="IPR016040">
    <property type="entry name" value="NAD(P)-bd_dom"/>
</dbReference>
<feature type="domain" description="NAD(P)-binding" evidence="1">
    <location>
        <begin position="16"/>
        <end position="251"/>
    </location>
</feature>
<name>A0A448ZFS2_9STRA</name>
<dbReference type="Gene3D" id="3.40.50.720">
    <property type="entry name" value="NAD(P)-binding Rossmann-like Domain"/>
    <property type="match status" value="1"/>
</dbReference>
<gene>
    <name evidence="2" type="ORF">PSNMU_V1.4_AUG-EV-PASAV3_0077560</name>
</gene>
<proteinExistence type="predicted"/>
<dbReference type="EMBL" id="CAACVS010000313">
    <property type="protein sequence ID" value="VEU40846.1"/>
    <property type="molecule type" value="Genomic_DNA"/>
</dbReference>
<protein>
    <recommendedName>
        <fullName evidence="1">NAD(P)-binding domain-containing protein</fullName>
    </recommendedName>
</protein>
<dbReference type="SUPFAM" id="SSF51735">
    <property type="entry name" value="NAD(P)-binding Rossmann-fold domains"/>
    <property type="match status" value="1"/>
</dbReference>
<dbReference type="Proteomes" id="UP000291116">
    <property type="component" value="Unassembled WGS sequence"/>
</dbReference>
<dbReference type="InterPro" id="IPR044163">
    <property type="entry name" value="SARED1-like"/>
</dbReference>
<dbReference type="PANTHER" id="PTHR14194:SF86">
    <property type="entry name" value="OS05G0110300 PROTEIN"/>
    <property type="match status" value="1"/>
</dbReference>
<evidence type="ECO:0000313" key="2">
    <source>
        <dbReference type="EMBL" id="VEU40846.1"/>
    </source>
</evidence>
<dbReference type="PANTHER" id="PTHR14194">
    <property type="entry name" value="NITROGEN METABOLIC REGULATION PROTEIN NMR-RELATED"/>
    <property type="match status" value="1"/>
</dbReference>
<reference evidence="2 3" key="1">
    <citation type="submission" date="2019-01" db="EMBL/GenBank/DDBJ databases">
        <authorList>
            <person name="Ferrante I. M."/>
        </authorList>
    </citation>
    <scope>NUCLEOTIDE SEQUENCE [LARGE SCALE GENOMIC DNA]</scope>
    <source>
        <strain evidence="2 3">B856</strain>
    </source>
</reference>
<organism evidence="2 3">
    <name type="scientific">Pseudo-nitzschia multistriata</name>
    <dbReference type="NCBI Taxonomy" id="183589"/>
    <lineage>
        <taxon>Eukaryota</taxon>
        <taxon>Sar</taxon>
        <taxon>Stramenopiles</taxon>
        <taxon>Ochrophyta</taxon>
        <taxon>Bacillariophyta</taxon>
        <taxon>Bacillariophyceae</taxon>
        <taxon>Bacillariophycidae</taxon>
        <taxon>Bacillariales</taxon>
        <taxon>Bacillariaceae</taxon>
        <taxon>Pseudo-nitzschia</taxon>
    </lineage>
</organism>
<dbReference type="Pfam" id="PF13460">
    <property type="entry name" value="NAD_binding_10"/>
    <property type="match status" value="1"/>
</dbReference>
<dbReference type="AlphaFoldDB" id="A0A448ZFS2"/>
<dbReference type="GO" id="GO:0016491">
    <property type="term" value="F:oxidoreductase activity"/>
    <property type="evidence" value="ECO:0007669"/>
    <property type="project" value="InterPro"/>
</dbReference>
<dbReference type="OrthoDB" id="419598at2759"/>